<evidence type="ECO:0000313" key="3">
    <source>
        <dbReference type="Proteomes" id="UP000282323"/>
    </source>
</evidence>
<evidence type="ECO:0000259" key="1">
    <source>
        <dbReference type="Pfam" id="PF08241"/>
    </source>
</evidence>
<dbReference type="EMBL" id="REGA01000003">
    <property type="protein sequence ID" value="RQG96418.1"/>
    <property type="molecule type" value="Genomic_DNA"/>
</dbReference>
<dbReference type="GO" id="GO:0032259">
    <property type="term" value="P:methylation"/>
    <property type="evidence" value="ECO:0007669"/>
    <property type="project" value="UniProtKB-KW"/>
</dbReference>
<organism evidence="2 3">
    <name type="scientific">Natrarchaeobius chitinivorans</name>
    <dbReference type="NCBI Taxonomy" id="1679083"/>
    <lineage>
        <taxon>Archaea</taxon>
        <taxon>Methanobacteriati</taxon>
        <taxon>Methanobacteriota</taxon>
        <taxon>Stenosarchaea group</taxon>
        <taxon>Halobacteria</taxon>
        <taxon>Halobacteriales</taxon>
        <taxon>Natrialbaceae</taxon>
        <taxon>Natrarchaeobius</taxon>
    </lineage>
</organism>
<protein>
    <submittedName>
        <fullName evidence="2">Class I SAM-dependent methyltransferase</fullName>
    </submittedName>
</protein>
<keyword evidence="2" id="KW-0489">Methyltransferase</keyword>
<evidence type="ECO:0000313" key="2">
    <source>
        <dbReference type="EMBL" id="RQG96418.1"/>
    </source>
</evidence>
<dbReference type="GO" id="GO:0008757">
    <property type="term" value="F:S-adenosylmethionine-dependent methyltransferase activity"/>
    <property type="evidence" value="ECO:0007669"/>
    <property type="project" value="InterPro"/>
</dbReference>
<dbReference type="OrthoDB" id="147504at2157"/>
<gene>
    <name evidence="2" type="ORF">EA473_04650</name>
</gene>
<dbReference type="CDD" id="cd02440">
    <property type="entry name" value="AdoMet_MTases"/>
    <property type="match status" value="1"/>
</dbReference>
<dbReference type="SUPFAM" id="SSF53335">
    <property type="entry name" value="S-adenosyl-L-methionine-dependent methyltransferases"/>
    <property type="match status" value="1"/>
</dbReference>
<keyword evidence="2" id="KW-0808">Transferase</keyword>
<comment type="caution">
    <text evidence="2">The sequence shown here is derived from an EMBL/GenBank/DDBJ whole genome shotgun (WGS) entry which is preliminary data.</text>
</comment>
<dbReference type="PANTHER" id="PTHR45036">
    <property type="entry name" value="METHYLTRANSFERASE LIKE 7B"/>
    <property type="match status" value="1"/>
</dbReference>
<dbReference type="Pfam" id="PF08241">
    <property type="entry name" value="Methyltransf_11"/>
    <property type="match status" value="1"/>
</dbReference>
<keyword evidence="3" id="KW-1185">Reference proteome</keyword>
<feature type="domain" description="Methyltransferase type 11" evidence="1">
    <location>
        <begin position="44"/>
        <end position="141"/>
    </location>
</feature>
<reference evidence="2 3" key="1">
    <citation type="submission" date="2018-10" db="EMBL/GenBank/DDBJ databases">
        <title>Natrarchaeobius chitinivorans gen. nov., sp. nov., and Natrarchaeobius haloalkaliphilus sp. nov., alkaliphilic, chitin-utilizing haloarchaea from hypersaline alkaline lakes.</title>
        <authorList>
            <person name="Sorokin D.Y."/>
            <person name="Elcheninov A.G."/>
            <person name="Kostrikina N.A."/>
            <person name="Bale N.J."/>
            <person name="Sinninghe Damste J.S."/>
            <person name="Khijniak T.V."/>
            <person name="Kublanov I.V."/>
            <person name="Toshchakov S.V."/>
        </authorList>
    </citation>
    <scope>NUCLEOTIDE SEQUENCE [LARGE SCALE GENOMIC DNA]</scope>
    <source>
        <strain evidence="2 3">AArcht4T</strain>
    </source>
</reference>
<dbReference type="AlphaFoldDB" id="A0A3N6LZQ9"/>
<dbReference type="Gene3D" id="3.40.50.150">
    <property type="entry name" value="Vaccinia Virus protein VP39"/>
    <property type="match status" value="1"/>
</dbReference>
<dbReference type="InterPro" id="IPR013216">
    <property type="entry name" value="Methyltransf_11"/>
</dbReference>
<proteinExistence type="predicted"/>
<dbReference type="Proteomes" id="UP000282323">
    <property type="component" value="Unassembled WGS sequence"/>
</dbReference>
<accession>A0A3N6LZQ9</accession>
<dbReference type="InterPro" id="IPR029063">
    <property type="entry name" value="SAM-dependent_MTases_sf"/>
</dbReference>
<dbReference type="PANTHER" id="PTHR45036:SF1">
    <property type="entry name" value="METHYLTRANSFERASE LIKE 7A"/>
    <property type="match status" value="1"/>
</dbReference>
<sequence length="214" mass="24388">MSRDDIRFHPAVAALYDPIQVYFERFQAPPHRTYLANGLEGTVLEIGVGTGAMVPYYEDTVEDGTRIYGVEPDPGMWRRSQAAIEERDVPMEVICGRGERLPFDDGTFDYVLECGLFCSVPSIDTVLDEIGRVLEPDGEFRFFDHVRSNGLLGYSQDALTPLWRRIGGNCHLDRRILPTLEENDSVRIETVERRRVGHWPIRTFVRGTATPVKR</sequence>
<dbReference type="InterPro" id="IPR052356">
    <property type="entry name" value="Thiol_S-MT"/>
</dbReference>
<name>A0A3N6LZQ9_NATCH</name>
<dbReference type="RefSeq" id="WP_124194486.1">
    <property type="nucleotide sequence ID" value="NZ_REGA01000003.1"/>
</dbReference>